<keyword evidence="5" id="KW-1185">Reference proteome</keyword>
<dbReference type="AlphaFoldDB" id="F0S4E1"/>
<dbReference type="OrthoDB" id="9792929at2"/>
<gene>
    <name evidence="4" type="ordered locus">Pedsa_0315</name>
</gene>
<feature type="domain" description="N-acetyltransferase" evidence="3">
    <location>
        <begin position="1"/>
        <end position="142"/>
    </location>
</feature>
<dbReference type="InterPro" id="IPR016181">
    <property type="entry name" value="Acyl_CoA_acyltransferase"/>
</dbReference>
<dbReference type="InterPro" id="IPR000182">
    <property type="entry name" value="GNAT_dom"/>
</dbReference>
<name>F0S4E1_PSESL</name>
<reference evidence="4 5" key="1">
    <citation type="journal article" date="2011" name="Stand. Genomic Sci.">
        <title>Complete genome sequence of the gliding, heparinolytic Pedobacter saltans type strain (113).</title>
        <authorList>
            <person name="Liolios K."/>
            <person name="Sikorski J."/>
            <person name="Lu M."/>
            <person name="Nolan M."/>
            <person name="Lapidus A."/>
            <person name="Lucas S."/>
            <person name="Hammon N."/>
            <person name="Deshpande S."/>
            <person name="Cheng J.F."/>
            <person name="Tapia R."/>
            <person name="Han C."/>
            <person name="Goodwin L."/>
            <person name="Pitluck S."/>
            <person name="Huntemann M."/>
            <person name="Ivanova N."/>
            <person name="Pagani I."/>
            <person name="Mavromatis K."/>
            <person name="Ovchinikova G."/>
            <person name="Pati A."/>
            <person name="Chen A."/>
            <person name="Palaniappan K."/>
            <person name="Land M."/>
            <person name="Hauser L."/>
            <person name="Brambilla E.M."/>
            <person name="Kotsyurbenko O."/>
            <person name="Rohde M."/>
            <person name="Tindall B.J."/>
            <person name="Abt B."/>
            <person name="Goker M."/>
            <person name="Detter J.C."/>
            <person name="Woyke T."/>
            <person name="Bristow J."/>
            <person name="Eisen J.A."/>
            <person name="Markowitz V."/>
            <person name="Hugenholtz P."/>
            <person name="Klenk H.P."/>
            <person name="Kyrpides N.C."/>
        </authorList>
    </citation>
    <scope>NUCLEOTIDE SEQUENCE [LARGE SCALE GENOMIC DNA]</scope>
    <source>
        <strain evidence="5">ATCC 51119 / DSM 12145 / JCM 21818 / LMG 10337 / NBRC 100064 / NCIMB 13643</strain>
    </source>
</reference>
<dbReference type="GO" id="GO:0005737">
    <property type="term" value="C:cytoplasm"/>
    <property type="evidence" value="ECO:0007669"/>
    <property type="project" value="TreeGrafter"/>
</dbReference>
<dbReference type="eggNOG" id="COG0456">
    <property type="taxonomic scope" value="Bacteria"/>
</dbReference>
<evidence type="ECO:0000313" key="5">
    <source>
        <dbReference type="Proteomes" id="UP000000310"/>
    </source>
</evidence>
<evidence type="ECO:0000259" key="3">
    <source>
        <dbReference type="PROSITE" id="PS51186"/>
    </source>
</evidence>
<reference evidence="5" key="2">
    <citation type="submission" date="2011-02" db="EMBL/GenBank/DDBJ databases">
        <title>The complete genome of Pedobacter saltans DSM 12145.</title>
        <authorList>
            <consortium name="US DOE Joint Genome Institute (JGI-PGF)"/>
            <person name="Lucas S."/>
            <person name="Copeland A."/>
            <person name="Lapidus A."/>
            <person name="Bruce D."/>
            <person name="Goodwin L."/>
            <person name="Pitluck S."/>
            <person name="Kyrpides N."/>
            <person name="Mavromatis K."/>
            <person name="Pagani I."/>
            <person name="Ivanova N."/>
            <person name="Ovchinnikova G."/>
            <person name="Lu M."/>
            <person name="Detter J.C."/>
            <person name="Han C."/>
            <person name="Land M."/>
            <person name="Hauser L."/>
            <person name="Markowitz V."/>
            <person name="Cheng J.-F."/>
            <person name="Hugenholtz P."/>
            <person name="Woyke T."/>
            <person name="Wu D."/>
            <person name="Tindall B."/>
            <person name="Pomrenke H.G."/>
            <person name="Brambilla E."/>
            <person name="Klenk H.-P."/>
            <person name="Eisen J.A."/>
        </authorList>
    </citation>
    <scope>NUCLEOTIDE SEQUENCE [LARGE SCALE GENOMIC DNA]</scope>
    <source>
        <strain evidence="5">ATCC 51119 / DSM 12145 / JCM 21818 / LMG 10337 / NBRC 100064 / NCIMB 13643</strain>
    </source>
</reference>
<dbReference type="Pfam" id="PF00583">
    <property type="entry name" value="Acetyltransf_1"/>
    <property type="match status" value="1"/>
</dbReference>
<keyword evidence="1" id="KW-0808">Transferase</keyword>
<evidence type="ECO:0000256" key="1">
    <source>
        <dbReference type="ARBA" id="ARBA00022679"/>
    </source>
</evidence>
<dbReference type="EMBL" id="CP002545">
    <property type="protein sequence ID" value="ADY50898.1"/>
    <property type="molecule type" value="Genomic_DNA"/>
</dbReference>
<keyword evidence="2" id="KW-0012">Acyltransferase</keyword>
<dbReference type="InterPro" id="IPR045039">
    <property type="entry name" value="NSI-like"/>
</dbReference>
<dbReference type="PROSITE" id="PS51186">
    <property type="entry name" value="GNAT"/>
    <property type="match status" value="1"/>
</dbReference>
<dbReference type="RefSeq" id="WP_013631401.1">
    <property type="nucleotide sequence ID" value="NC_015177.1"/>
</dbReference>
<dbReference type="CDD" id="cd04301">
    <property type="entry name" value="NAT_SF"/>
    <property type="match status" value="1"/>
</dbReference>
<dbReference type="SUPFAM" id="SSF55729">
    <property type="entry name" value="Acyl-CoA N-acyltransferases (Nat)"/>
    <property type="match status" value="1"/>
</dbReference>
<sequence length="142" mass="15974">MTIKILTKDDLNEVVSERISSLFKQLSPQRKQQKLSALLDEENLAIAACIEDSEILGIASLVTYRTISGYKGWVEDVVVDENARGKGIGRKLIEKLLEVADQKELNEILLFTEAHRQAAINLYESLGFTNKNSSVYNYKRVG</sequence>
<dbReference type="Gene3D" id="3.40.630.30">
    <property type="match status" value="1"/>
</dbReference>
<dbReference type="PANTHER" id="PTHR43626:SF4">
    <property type="entry name" value="GCN5-RELATED N-ACETYLTRANSFERASE 2, CHLOROPLASTIC"/>
    <property type="match status" value="1"/>
</dbReference>
<dbReference type="GO" id="GO:0008080">
    <property type="term" value="F:N-acetyltransferase activity"/>
    <property type="evidence" value="ECO:0007669"/>
    <property type="project" value="InterPro"/>
</dbReference>
<dbReference type="STRING" id="762903.Pedsa_0315"/>
<organism evidence="4 5">
    <name type="scientific">Pseudopedobacter saltans (strain ATCC 51119 / DSM 12145 / JCM 21818 / CCUG 39354 / LMG 10337 / NBRC 100064 / NCIMB 13643)</name>
    <name type="common">Pedobacter saltans</name>
    <dbReference type="NCBI Taxonomy" id="762903"/>
    <lineage>
        <taxon>Bacteria</taxon>
        <taxon>Pseudomonadati</taxon>
        <taxon>Bacteroidota</taxon>
        <taxon>Sphingobacteriia</taxon>
        <taxon>Sphingobacteriales</taxon>
        <taxon>Sphingobacteriaceae</taxon>
        <taxon>Pseudopedobacter</taxon>
    </lineage>
</organism>
<accession>F0S4E1</accession>
<dbReference type="PANTHER" id="PTHR43626">
    <property type="entry name" value="ACYL-COA N-ACYLTRANSFERASE"/>
    <property type="match status" value="1"/>
</dbReference>
<protein>
    <submittedName>
        <fullName evidence="4">GCN5-related N-acetyltransferase</fullName>
    </submittedName>
</protein>
<dbReference type="KEGG" id="psn:Pedsa_0315"/>
<proteinExistence type="predicted"/>
<evidence type="ECO:0000256" key="2">
    <source>
        <dbReference type="ARBA" id="ARBA00023315"/>
    </source>
</evidence>
<dbReference type="HOGENOM" id="CLU_013985_34_3_10"/>
<dbReference type="Proteomes" id="UP000000310">
    <property type="component" value="Chromosome"/>
</dbReference>
<evidence type="ECO:0000313" key="4">
    <source>
        <dbReference type="EMBL" id="ADY50898.1"/>
    </source>
</evidence>